<gene>
    <name evidence="1" type="ORF">H3Z74_21890</name>
</gene>
<dbReference type="AlphaFoldDB" id="A0A7H0LHY7"/>
<sequence>MTGRPLTDDFAMKSSLAVRAPRAVPLDEQMIELQTELERRIRVYPGLVAADKLKQEEADQHIAVWRAIIADHHRLAASIARHCHQAYAVNPAPYCFDWPTRVRELRRELQLRRNAYPKWIDAPANPLTVATAAQKLECLDAVHARYWHQLFAFSPPHVARDADPARAAWAAAAERARMMPHWTNIMATGSLDEGMDARRTDAIWRTIEAYARMSAGEPVTPGLLPPASETRAILAAEARRRADEQLARCFDGTTDRAAAEAIFTQLEQIARWLNSPDIASIPAAIEPQRMAA</sequence>
<evidence type="ECO:0000313" key="1">
    <source>
        <dbReference type="EMBL" id="QNQ09290.1"/>
    </source>
</evidence>
<proteinExistence type="predicted"/>
<protein>
    <submittedName>
        <fullName evidence="1">Uncharacterized protein</fullName>
    </submittedName>
</protein>
<reference evidence="1 2" key="1">
    <citation type="submission" date="2020-09" db="EMBL/GenBank/DDBJ databases">
        <title>Sphingomonas sp., a new species isolated from pork steak.</title>
        <authorList>
            <person name="Heidler von Heilborn D."/>
        </authorList>
    </citation>
    <scope>NUCLEOTIDE SEQUENCE [LARGE SCALE GENOMIC DNA]</scope>
    <source>
        <strain evidence="2">S8-3T</strain>
    </source>
</reference>
<dbReference type="Proteomes" id="UP000516148">
    <property type="component" value="Chromosome"/>
</dbReference>
<keyword evidence="2" id="KW-1185">Reference proteome</keyword>
<dbReference type="EMBL" id="CP061038">
    <property type="protein sequence ID" value="QNQ09290.1"/>
    <property type="molecule type" value="Genomic_DNA"/>
</dbReference>
<organism evidence="1 2">
    <name type="scientific">Sphingomonas alpina</name>
    <dbReference type="NCBI Taxonomy" id="653931"/>
    <lineage>
        <taxon>Bacteria</taxon>
        <taxon>Pseudomonadati</taxon>
        <taxon>Pseudomonadota</taxon>
        <taxon>Alphaproteobacteria</taxon>
        <taxon>Sphingomonadales</taxon>
        <taxon>Sphingomonadaceae</taxon>
        <taxon>Sphingomonas</taxon>
    </lineage>
</organism>
<name>A0A7H0LHY7_9SPHN</name>
<dbReference type="RefSeq" id="WP_187761607.1">
    <property type="nucleotide sequence ID" value="NZ_CP061038.1"/>
</dbReference>
<evidence type="ECO:0000313" key="2">
    <source>
        <dbReference type="Proteomes" id="UP000516148"/>
    </source>
</evidence>
<dbReference type="KEGG" id="spap:H3Z74_21890"/>
<accession>A0A7H0LHY7</accession>